<dbReference type="SUPFAM" id="SSF88697">
    <property type="entry name" value="PUA domain-like"/>
    <property type="match status" value="1"/>
</dbReference>
<dbReference type="PROSITE" id="PS51787">
    <property type="entry name" value="LON_N"/>
    <property type="match status" value="1"/>
</dbReference>
<evidence type="ECO:0000313" key="2">
    <source>
        <dbReference type="EMBL" id="TQM55071.1"/>
    </source>
</evidence>
<accession>A0A543H9Q3</accession>
<evidence type="ECO:0000259" key="1">
    <source>
        <dbReference type="PROSITE" id="PS51787"/>
    </source>
</evidence>
<dbReference type="PANTHER" id="PTHR46732">
    <property type="entry name" value="ATP-DEPENDENT PROTEASE LA (LON) DOMAIN PROTEIN"/>
    <property type="match status" value="1"/>
</dbReference>
<name>A0A543H9Q3_9MICO</name>
<protein>
    <recommendedName>
        <fullName evidence="1">Lon N-terminal domain-containing protein</fullName>
    </recommendedName>
</protein>
<comment type="caution">
    <text evidence="2">The sequence shown here is derived from an EMBL/GenBank/DDBJ whole genome shotgun (WGS) entry which is preliminary data.</text>
</comment>
<reference evidence="2 4" key="1">
    <citation type="submission" date="2019-06" db="EMBL/GenBank/DDBJ databases">
        <title>Genome sequencing of plant associated microbes to promote plant fitness in Sorghum bicolor and Oryza sativa.</title>
        <authorList>
            <person name="Coleman-Derr D."/>
        </authorList>
    </citation>
    <scope>NUCLEOTIDE SEQUENCE [LARGE SCALE GENOMIC DNA]</scope>
    <source>
        <strain evidence="2 4">KV-663</strain>
    </source>
</reference>
<organism evidence="2 4">
    <name type="scientific">Humibacillus xanthopallidus</name>
    <dbReference type="NCBI Taxonomy" id="412689"/>
    <lineage>
        <taxon>Bacteria</taxon>
        <taxon>Bacillati</taxon>
        <taxon>Actinomycetota</taxon>
        <taxon>Actinomycetes</taxon>
        <taxon>Micrococcales</taxon>
        <taxon>Intrasporangiaceae</taxon>
        <taxon>Humibacillus</taxon>
    </lineage>
</organism>
<dbReference type="Proteomes" id="UP000316747">
    <property type="component" value="Unassembled WGS sequence"/>
</dbReference>
<dbReference type="Gene3D" id="1.20.58.1480">
    <property type="match status" value="1"/>
</dbReference>
<dbReference type="OrthoDB" id="25394at2"/>
<dbReference type="InterPro" id="IPR015947">
    <property type="entry name" value="PUA-like_sf"/>
</dbReference>
<dbReference type="SMART" id="SM00464">
    <property type="entry name" value="LON"/>
    <property type="match status" value="1"/>
</dbReference>
<dbReference type="Pfam" id="PF02190">
    <property type="entry name" value="LON_substr_bdg"/>
    <property type="match status" value="1"/>
</dbReference>
<dbReference type="RefSeq" id="WP_141842929.1">
    <property type="nucleotide sequence ID" value="NZ_VFPM01000001.1"/>
</dbReference>
<dbReference type="PANTHER" id="PTHR46732:SF8">
    <property type="entry name" value="ATP-DEPENDENT PROTEASE LA (LON) DOMAIN PROTEIN"/>
    <property type="match status" value="1"/>
</dbReference>
<dbReference type="Gene3D" id="2.30.130.40">
    <property type="entry name" value="LON domain-like"/>
    <property type="match status" value="1"/>
</dbReference>
<dbReference type="EMBL" id="VFPM01000001">
    <property type="protein sequence ID" value="TQM65207.1"/>
    <property type="molecule type" value="Genomic_DNA"/>
</dbReference>
<dbReference type="AlphaFoldDB" id="A0A543H9Q3"/>
<keyword evidence="4" id="KW-1185">Reference proteome</keyword>
<gene>
    <name evidence="3" type="ORF">FBY41_1593</name>
    <name evidence="2" type="ORF">FBY41_4394</name>
</gene>
<evidence type="ECO:0000313" key="3">
    <source>
        <dbReference type="EMBL" id="TQM65207.1"/>
    </source>
</evidence>
<dbReference type="InterPro" id="IPR046336">
    <property type="entry name" value="Lon_prtase_N_sf"/>
</dbReference>
<sequence length="217" mass="23533">MATLPLFPLGTVLMPGAQLPLQIFEPRYVALLRDLLAGQDERSPLFGVVAIREGYEVGDDGVRALHPVGCAALLTQAAALEGERFLVVSVGTDRFRLDGIDPAATTPYVTGDVTWLDEPEGDDLRVTALAERVREQLLAFAALLGQDEPELPEDNRLLSYAVPQVVSLDLPDRQSLLESTDTESRLRLGLALVRRECEFATALGAVSPPPHPPMNLN</sequence>
<dbReference type="InterPro" id="IPR003111">
    <property type="entry name" value="Lon_prtase_N"/>
</dbReference>
<evidence type="ECO:0000313" key="4">
    <source>
        <dbReference type="Proteomes" id="UP000316747"/>
    </source>
</evidence>
<feature type="domain" description="Lon N-terminal" evidence="1">
    <location>
        <begin position="1"/>
        <end position="197"/>
    </location>
</feature>
<proteinExistence type="predicted"/>
<dbReference type="EMBL" id="VFPM01000005">
    <property type="protein sequence ID" value="TQM55071.1"/>
    <property type="molecule type" value="Genomic_DNA"/>
</dbReference>